<feature type="signal peptide" evidence="1">
    <location>
        <begin position="1"/>
        <end position="25"/>
    </location>
</feature>
<keyword evidence="4" id="KW-1185">Reference proteome</keyword>
<name>A0A4R1RFM0_HYDET</name>
<comment type="caution">
    <text evidence="3">The sequence shown here is derived from an EMBL/GenBank/DDBJ whole genome shotgun (WGS) entry which is preliminary data.</text>
</comment>
<dbReference type="Pfam" id="PF14371">
    <property type="entry name" value="DUF4412"/>
    <property type="match status" value="1"/>
</dbReference>
<proteinExistence type="predicted"/>
<feature type="chain" id="PRO_5020326430" evidence="1">
    <location>
        <begin position="26"/>
        <end position="194"/>
    </location>
</feature>
<evidence type="ECO:0000313" key="3">
    <source>
        <dbReference type="EMBL" id="TCL64778.1"/>
    </source>
</evidence>
<feature type="domain" description="DUF4412" evidence="2">
    <location>
        <begin position="32"/>
        <end position="142"/>
    </location>
</feature>
<evidence type="ECO:0000259" key="2">
    <source>
        <dbReference type="Pfam" id="PF14371"/>
    </source>
</evidence>
<organism evidence="3 4">
    <name type="scientific">Hydrogenispora ethanolica</name>
    <dbReference type="NCBI Taxonomy" id="1082276"/>
    <lineage>
        <taxon>Bacteria</taxon>
        <taxon>Bacillati</taxon>
        <taxon>Bacillota</taxon>
        <taxon>Hydrogenispora</taxon>
    </lineage>
</organism>
<dbReference type="InterPro" id="IPR025524">
    <property type="entry name" value="DUF4412"/>
</dbReference>
<protein>
    <submittedName>
        <fullName evidence="3">Uncharacterized protein DUF4412</fullName>
    </submittedName>
</protein>
<dbReference type="AlphaFoldDB" id="A0A4R1RFM0"/>
<dbReference type="RefSeq" id="WP_132015103.1">
    <property type="nucleotide sequence ID" value="NZ_SLUN01000018.1"/>
</dbReference>
<dbReference type="OrthoDB" id="9790106at2"/>
<sequence length="194" mass="22123">MRIRLTLCLFLMIAAVLAIPHRAQAATFSADLTVTQNGRAHSGKIYVRDNAIRQELRLKNEVQITIIRLDQKLVWTLQTANRTFLETAYLGTQTDLQSYGIKTEDIRETRTIGIEQLNGYRCTVIQYRFNDPKIMMTQWIATKLNFTIKTEIHGVKGFNLTQELKNIVETPAADTVFEIPAGYQKISFTSPDTP</sequence>
<dbReference type="Proteomes" id="UP000295008">
    <property type="component" value="Unassembled WGS sequence"/>
</dbReference>
<evidence type="ECO:0000256" key="1">
    <source>
        <dbReference type="SAM" id="SignalP"/>
    </source>
</evidence>
<evidence type="ECO:0000313" key="4">
    <source>
        <dbReference type="Proteomes" id="UP000295008"/>
    </source>
</evidence>
<accession>A0A4R1RFM0</accession>
<gene>
    <name evidence="3" type="ORF">EDC14_101877</name>
</gene>
<reference evidence="3 4" key="1">
    <citation type="submission" date="2019-03" db="EMBL/GenBank/DDBJ databases">
        <title>Genomic Encyclopedia of Type Strains, Phase IV (KMG-IV): sequencing the most valuable type-strain genomes for metagenomic binning, comparative biology and taxonomic classification.</title>
        <authorList>
            <person name="Goeker M."/>
        </authorList>
    </citation>
    <scope>NUCLEOTIDE SEQUENCE [LARGE SCALE GENOMIC DNA]</scope>
    <source>
        <strain evidence="3 4">LX-B</strain>
    </source>
</reference>
<dbReference type="EMBL" id="SLUN01000018">
    <property type="protein sequence ID" value="TCL64778.1"/>
    <property type="molecule type" value="Genomic_DNA"/>
</dbReference>
<keyword evidence="1" id="KW-0732">Signal</keyword>